<dbReference type="InterPro" id="IPR051694">
    <property type="entry name" value="Immunoregulatory_rcpt-like"/>
</dbReference>
<evidence type="ECO:0000256" key="7">
    <source>
        <dbReference type="SAM" id="Phobius"/>
    </source>
</evidence>
<dbReference type="Gene3D" id="2.60.120.260">
    <property type="entry name" value="Galactose-binding domain-like"/>
    <property type="match status" value="1"/>
</dbReference>
<feature type="compositionally biased region" description="Polar residues" evidence="6">
    <location>
        <begin position="432"/>
        <end position="452"/>
    </location>
</feature>
<gene>
    <name evidence="8" type="ORF">ONZ51_g8468</name>
</gene>
<sequence length="564" mass="60151">MNNLCARRYDTIASASHPGGLDVDLNPKSSEAFAIQKQGSVETSRSVRHCTASILPCERRGPLLLAARKVVQRPTRKAVCYCAMNRTVDDQNGDSVTGAMPSYLPDGGWAQGSQCMTCNIHPGLVDVSQAIEQTWHDSTYHPGQPDRVITVSFTGTAVYVYNLIANNVQYTTTLTNLSFSIDGTYIQQFTHAPDSNEAQILYSVAVFSHTGLSNQPHTLEIRANGPSASLILFDAAIYTVPDEPTTTTTSTSTPSPSTTTTSISPIASNSTPSTSSATSHTSPTPGSSTVSGSRTTGSSMSSTTGNMESQPSTTPASSLGPSSTSTGTSPLDPSLSTPVGSITAPISSDTPKGNHTLPVGAIVGIVGGLVVVALVAALLFYLWERYRWSRHWWFYGRSRHPDVSVAGCGMTKERESGSPAAGPAYNHRLPGATSTAQRGYETSSNPLRSQGPPSYPFTPSAPLNPPKRDISRPHLSHTGPSVAELRSRAFASEPQDNFADARGYEASGRSSEPYTSDGSSWRAGSSVRALRAEVATLQRQLNRLLHLEQDVNDLYSEPPPRYEH</sequence>
<comment type="subcellular location">
    <subcellularLocation>
        <location evidence="1">Membrane</location>
        <topology evidence="1">Single-pass membrane protein</topology>
    </subcellularLocation>
</comment>
<feature type="region of interest" description="Disordered" evidence="6">
    <location>
        <begin position="243"/>
        <end position="353"/>
    </location>
</feature>
<evidence type="ECO:0000256" key="4">
    <source>
        <dbReference type="ARBA" id="ARBA00023136"/>
    </source>
</evidence>
<feature type="compositionally biased region" description="Polar residues" evidence="6">
    <location>
        <begin position="508"/>
        <end position="523"/>
    </location>
</feature>
<evidence type="ECO:0000256" key="1">
    <source>
        <dbReference type="ARBA" id="ARBA00004167"/>
    </source>
</evidence>
<evidence type="ECO:0000256" key="2">
    <source>
        <dbReference type="ARBA" id="ARBA00022692"/>
    </source>
</evidence>
<reference evidence="8" key="1">
    <citation type="submission" date="2022-11" db="EMBL/GenBank/DDBJ databases">
        <title>Genome Sequence of Cubamyces cubensis.</title>
        <authorList>
            <person name="Buettner E."/>
        </authorList>
    </citation>
    <scope>NUCLEOTIDE SEQUENCE</scope>
    <source>
        <strain evidence="8">MPL-01</strain>
    </source>
</reference>
<keyword evidence="9" id="KW-1185">Reference proteome</keyword>
<name>A0AAD7X6I7_9APHY</name>
<dbReference type="Proteomes" id="UP001215151">
    <property type="component" value="Unassembled WGS sequence"/>
</dbReference>
<keyword evidence="3 7" id="KW-1133">Transmembrane helix</keyword>
<accession>A0AAD7X6I7</accession>
<evidence type="ECO:0000313" key="8">
    <source>
        <dbReference type="EMBL" id="KAJ8472511.1"/>
    </source>
</evidence>
<organism evidence="8 9">
    <name type="scientific">Trametes cubensis</name>
    <dbReference type="NCBI Taxonomy" id="1111947"/>
    <lineage>
        <taxon>Eukaryota</taxon>
        <taxon>Fungi</taxon>
        <taxon>Dikarya</taxon>
        <taxon>Basidiomycota</taxon>
        <taxon>Agaricomycotina</taxon>
        <taxon>Agaricomycetes</taxon>
        <taxon>Polyporales</taxon>
        <taxon>Polyporaceae</taxon>
        <taxon>Trametes</taxon>
    </lineage>
</organism>
<proteinExistence type="predicted"/>
<dbReference type="PANTHER" id="PTHR15549:SF26">
    <property type="entry name" value="AXIAL BUDDING PATTERN PROTEIN 2-RELATED"/>
    <property type="match status" value="1"/>
</dbReference>
<feature type="coiled-coil region" evidence="5">
    <location>
        <begin position="527"/>
        <end position="557"/>
    </location>
</feature>
<evidence type="ECO:0000313" key="9">
    <source>
        <dbReference type="Proteomes" id="UP001215151"/>
    </source>
</evidence>
<evidence type="ECO:0000256" key="5">
    <source>
        <dbReference type="SAM" id="Coils"/>
    </source>
</evidence>
<dbReference type="AlphaFoldDB" id="A0AAD7X6I7"/>
<evidence type="ECO:0000256" key="3">
    <source>
        <dbReference type="ARBA" id="ARBA00022989"/>
    </source>
</evidence>
<comment type="caution">
    <text evidence="8">The sequence shown here is derived from an EMBL/GenBank/DDBJ whole genome shotgun (WGS) entry which is preliminary data.</text>
</comment>
<feature type="region of interest" description="Disordered" evidence="6">
    <location>
        <begin position="502"/>
        <end position="525"/>
    </location>
</feature>
<protein>
    <submittedName>
        <fullName evidence="8">Uncharacterized protein</fullName>
    </submittedName>
</protein>
<keyword evidence="2 7" id="KW-0812">Transmembrane</keyword>
<feature type="compositionally biased region" description="Polar residues" evidence="6">
    <location>
        <begin position="344"/>
        <end position="353"/>
    </location>
</feature>
<feature type="transmembrane region" description="Helical" evidence="7">
    <location>
        <begin position="357"/>
        <end position="383"/>
    </location>
</feature>
<dbReference type="EMBL" id="JAPEVG010000256">
    <property type="protein sequence ID" value="KAJ8472511.1"/>
    <property type="molecule type" value="Genomic_DNA"/>
</dbReference>
<feature type="compositionally biased region" description="Low complexity" evidence="6">
    <location>
        <begin position="244"/>
        <end position="338"/>
    </location>
</feature>
<feature type="region of interest" description="Disordered" evidence="6">
    <location>
        <begin position="410"/>
        <end position="481"/>
    </location>
</feature>
<keyword evidence="5" id="KW-0175">Coiled coil</keyword>
<evidence type="ECO:0000256" key="6">
    <source>
        <dbReference type="SAM" id="MobiDB-lite"/>
    </source>
</evidence>
<dbReference type="PANTHER" id="PTHR15549">
    <property type="entry name" value="PAIRED IMMUNOGLOBULIN-LIKE TYPE 2 RECEPTOR"/>
    <property type="match status" value="1"/>
</dbReference>
<keyword evidence="4 7" id="KW-0472">Membrane</keyword>
<dbReference type="GO" id="GO:0071944">
    <property type="term" value="C:cell periphery"/>
    <property type="evidence" value="ECO:0007669"/>
    <property type="project" value="UniProtKB-ARBA"/>
</dbReference>
<dbReference type="GO" id="GO:0016020">
    <property type="term" value="C:membrane"/>
    <property type="evidence" value="ECO:0007669"/>
    <property type="project" value="UniProtKB-SubCell"/>
</dbReference>